<organism evidence="2 3">
    <name type="scientific">Xyrichtys novacula</name>
    <name type="common">Pearly razorfish</name>
    <name type="synonym">Hemipteronotus novacula</name>
    <dbReference type="NCBI Taxonomy" id="13765"/>
    <lineage>
        <taxon>Eukaryota</taxon>
        <taxon>Metazoa</taxon>
        <taxon>Chordata</taxon>
        <taxon>Craniata</taxon>
        <taxon>Vertebrata</taxon>
        <taxon>Euteleostomi</taxon>
        <taxon>Actinopterygii</taxon>
        <taxon>Neopterygii</taxon>
        <taxon>Teleostei</taxon>
        <taxon>Neoteleostei</taxon>
        <taxon>Acanthomorphata</taxon>
        <taxon>Eupercaria</taxon>
        <taxon>Labriformes</taxon>
        <taxon>Labridae</taxon>
        <taxon>Xyrichtys</taxon>
    </lineage>
</organism>
<feature type="region of interest" description="Disordered" evidence="1">
    <location>
        <begin position="95"/>
        <end position="125"/>
    </location>
</feature>
<name>A0AAV1F3W7_XYRNO</name>
<reference evidence="2" key="1">
    <citation type="submission" date="2023-08" db="EMBL/GenBank/DDBJ databases">
        <authorList>
            <person name="Alioto T."/>
            <person name="Alioto T."/>
            <person name="Gomez Garrido J."/>
        </authorList>
    </citation>
    <scope>NUCLEOTIDE SEQUENCE</scope>
</reference>
<evidence type="ECO:0000256" key="1">
    <source>
        <dbReference type="SAM" id="MobiDB-lite"/>
    </source>
</evidence>
<gene>
    <name evidence="2" type="ORF">XNOV1_A030365</name>
</gene>
<dbReference type="Proteomes" id="UP001178508">
    <property type="component" value="Chromosome 4"/>
</dbReference>
<keyword evidence="3" id="KW-1185">Reference proteome</keyword>
<feature type="compositionally biased region" description="Basic residues" evidence="1">
    <location>
        <begin position="95"/>
        <end position="106"/>
    </location>
</feature>
<proteinExistence type="predicted"/>
<protein>
    <submittedName>
        <fullName evidence="2">Uncharacterized protein</fullName>
    </submittedName>
</protein>
<evidence type="ECO:0000313" key="2">
    <source>
        <dbReference type="EMBL" id="CAJ1055738.1"/>
    </source>
</evidence>
<sequence length="152" mass="16705">MKGGGGGGGGGGGVRAAGDDPVKVTVVKMLCWRRFDRTVRRVLNFADAFSESLQTLTSSSPCRETNPPQTSLPLPAAVTCFLIRMKKERFLFYKKKKKKKKKKKNLSKTSPGEAAGAFHPGPLRDLKTGPDCELCDQKVDELDRAHTRQDRV</sequence>
<accession>A0AAV1F3W7</accession>
<dbReference type="EMBL" id="OY660867">
    <property type="protein sequence ID" value="CAJ1055738.1"/>
    <property type="molecule type" value="Genomic_DNA"/>
</dbReference>
<evidence type="ECO:0000313" key="3">
    <source>
        <dbReference type="Proteomes" id="UP001178508"/>
    </source>
</evidence>
<dbReference type="AlphaFoldDB" id="A0AAV1F3W7"/>